<protein>
    <submittedName>
        <fullName evidence="2">Uncharacterized protein</fullName>
    </submittedName>
</protein>
<feature type="compositionally biased region" description="Acidic residues" evidence="1">
    <location>
        <begin position="57"/>
        <end position="67"/>
    </location>
</feature>
<feature type="compositionally biased region" description="Basic and acidic residues" evidence="1">
    <location>
        <begin position="41"/>
        <end position="56"/>
    </location>
</feature>
<sequence length="246" mass="26405">MAANKSAAAAKKGPGKGKPRDGAKTAKVSAKKGPTKREKRGKKDTEVAQIVERGDESDNDQVDEEDVDFVRENMGSLTFLSSVNPESLANIKKEPKVKRPGRGAKPAVPKPAELSDTDDDGDNSSVGGDFAGEDSGSDLEVLSGDEQSGDELEEQDQPIDIVLSQSDVSDESDSESMSEEDDDGDDDVEDGKDDDDQDYSNSKARRALKRKTMFGGEMDYERDGRAFAQAGKRAKPSSKLPIKTAD</sequence>
<dbReference type="EMBL" id="JANBOI010000439">
    <property type="protein sequence ID" value="KAJ1730546.1"/>
    <property type="molecule type" value="Genomic_DNA"/>
</dbReference>
<keyword evidence="3" id="KW-1185">Reference proteome</keyword>
<feature type="non-terminal residue" evidence="2">
    <location>
        <position position="246"/>
    </location>
</feature>
<feature type="compositionally biased region" description="Low complexity" evidence="1">
    <location>
        <begin position="1"/>
        <end position="12"/>
    </location>
</feature>
<dbReference type="Proteomes" id="UP001143981">
    <property type="component" value="Unassembled WGS sequence"/>
</dbReference>
<feature type="compositionally biased region" description="Acidic residues" evidence="1">
    <location>
        <begin position="168"/>
        <end position="198"/>
    </location>
</feature>
<reference evidence="2" key="1">
    <citation type="submission" date="2022-07" db="EMBL/GenBank/DDBJ databases">
        <title>Phylogenomic reconstructions and comparative analyses of Kickxellomycotina fungi.</title>
        <authorList>
            <person name="Reynolds N.K."/>
            <person name="Stajich J.E."/>
            <person name="Barry K."/>
            <person name="Grigoriev I.V."/>
            <person name="Crous P."/>
            <person name="Smith M.E."/>
        </authorList>
    </citation>
    <scope>NUCLEOTIDE SEQUENCE</scope>
    <source>
        <strain evidence="2">BCRC 34381</strain>
    </source>
</reference>
<evidence type="ECO:0000313" key="3">
    <source>
        <dbReference type="Proteomes" id="UP001143981"/>
    </source>
</evidence>
<feature type="compositionally biased region" description="Acidic residues" evidence="1">
    <location>
        <begin position="147"/>
        <end position="157"/>
    </location>
</feature>
<dbReference type="OrthoDB" id="5597116at2759"/>
<gene>
    <name evidence="2" type="ORF">LPJ61_002957</name>
</gene>
<feature type="compositionally biased region" description="Polar residues" evidence="1">
    <location>
        <begin position="75"/>
        <end position="87"/>
    </location>
</feature>
<organism evidence="2 3">
    <name type="scientific">Coemansia biformis</name>
    <dbReference type="NCBI Taxonomy" id="1286918"/>
    <lineage>
        <taxon>Eukaryota</taxon>
        <taxon>Fungi</taxon>
        <taxon>Fungi incertae sedis</taxon>
        <taxon>Zoopagomycota</taxon>
        <taxon>Kickxellomycotina</taxon>
        <taxon>Kickxellomycetes</taxon>
        <taxon>Kickxellales</taxon>
        <taxon>Kickxellaceae</taxon>
        <taxon>Coemansia</taxon>
    </lineage>
</organism>
<accession>A0A9W8CY60</accession>
<feature type="compositionally biased region" description="Basic residues" evidence="1">
    <location>
        <begin position="29"/>
        <end position="40"/>
    </location>
</feature>
<feature type="region of interest" description="Disordered" evidence="1">
    <location>
        <begin position="1"/>
        <end position="246"/>
    </location>
</feature>
<name>A0A9W8CY60_9FUNG</name>
<dbReference type="AlphaFoldDB" id="A0A9W8CY60"/>
<evidence type="ECO:0000313" key="2">
    <source>
        <dbReference type="EMBL" id="KAJ1730546.1"/>
    </source>
</evidence>
<feature type="compositionally biased region" description="Basic residues" evidence="1">
    <location>
        <begin position="203"/>
        <end position="212"/>
    </location>
</feature>
<evidence type="ECO:0000256" key="1">
    <source>
        <dbReference type="SAM" id="MobiDB-lite"/>
    </source>
</evidence>
<comment type="caution">
    <text evidence="2">The sequence shown here is derived from an EMBL/GenBank/DDBJ whole genome shotgun (WGS) entry which is preliminary data.</text>
</comment>
<proteinExistence type="predicted"/>